<dbReference type="InterPro" id="IPR036770">
    <property type="entry name" value="Ankyrin_rpt-contain_sf"/>
</dbReference>
<feature type="region of interest" description="Disordered" evidence="4">
    <location>
        <begin position="152"/>
        <end position="187"/>
    </location>
</feature>
<dbReference type="OrthoDB" id="10057496at2759"/>
<dbReference type="SUPFAM" id="SSF48403">
    <property type="entry name" value="Ankyrin repeat"/>
    <property type="match status" value="1"/>
</dbReference>
<dbReference type="PANTHER" id="PTHR24201">
    <property type="entry name" value="ANK_REP_REGION DOMAIN-CONTAINING PROTEIN"/>
    <property type="match status" value="1"/>
</dbReference>
<keyword evidence="2 3" id="KW-0040">ANK repeat</keyword>
<dbReference type="Proteomes" id="UP000799439">
    <property type="component" value="Unassembled WGS sequence"/>
</dbReference>
<evidence type="ECO:0000256" key="1">
    <source>
        <dbReference type="ARBA" id="ARBA00022737"/>
    </source>
</evidence>
<evidence type="ECO:0000256" key="3">
    <source>
        <dbReference type="PROSITE-ProRule" id="PRU00023"/>
    </source>
</evidence>
<sequence length="187" mass="19619">MSSPPLILDEDTVDDILYSVRVADISSLTDTLSTAAQSHSTTPSSILSSTTSPDGNTPLHYAAANGHSSLLTHLLSLYTQPVPTEFLDAKNEAGNTPLHWAALNGHLAAVKVLVSAGAGLWGRNNAGNLPVFEAERAEKGDVVAYLLVEGGKEEEQRRGETGEEVDGEEVGEEDVEGVRKGVEGAGI</sequence>
<reference evidence="5" key="1">
    <citation type="journal article" date="2020" name="Stud. Mycol.">
        <title>101 Dothideomycetes genomes: a test case for predicting lifestyles and emergence of pathogens.</title>
        <authorList>
            <person name="Haridas S."/>
            <person name="Albert R."/>
            <person name="Binder M."/>
            <person name="Bloem J."/>
            <person name="Labutti K."/>
            <person name="Salamov A."/>
            <person name="Andreopoulos B."/>
            <person name="Baker S."/>
            <person name="Barry K."/>
            <person name="Bills G."/>
            <person name="Bluhm B."/>
            <person name="Cannon C."/>
            <person name="Castanera R."/>
            <person name="Culley D."/>
            <person name="Daum C."/>
            <person name="Ezra D."/>
            <person name="Gonzalez J."/>
            <person name="Henrissat B."/>
            <person name="Kuo A."/>
            <person name="Liang C."/>
            <person name="Lipzen A."/>
            <person name="Lutzoni F."/>
            <person name="Magnuson J."/>
            <person name="Mondo S."/>
            <person name="Nolan M."/>
            <person name="Ohm R."/>
            <person name="Pangilinan J."/>
            <person name="Park H.-J."/>
            <person name="Ramirez L."/>
            <person name="Alfaro M."/>
            <person name="Sun H."/>
            <person name="Tritt A."/>
            <person name="Yoshinaga Y."/>
            <person name="Zwiers L.-H."/>
            <person name="Turgeon B."/>
            <person name="Goodwin S."/>
            <person name="Spatafora J."/>
            <person name="Crous P."/>
            <person name="Grigoriev I."/>
        </authorList>
    </citation>
    <scope>NUCLEOTIDE SEQUENCE</scope>
    <source>
        <strain evidence="5">CBS 260.36</strain>
    </source>
</reference>
<dbReference type="AlphaFoldDB" id="A0A9P4JFJ5"/>
<dbReference type="PRINTS" id="PR01415">
    <property type="entry name" value="ANKYRIN"/>
</dbReference>
<dbReference type="InterPro" id="IPR002110">
    <property type="entry name" value="Ankyrin_rpt"/>
</dbReference>
<keyword evidence="6" id="KW-1185">Reference proteome</keyword>
<name>A0A9P4JFJ5_9PEZI</name>
<gene>
    <name evidence="5" type="ORF">K461DRAFT_274316</name>
</gene>
<feature type="compositionally biased region" description="Basic and acidic residues" evidence="4">
    <location>
        <begin position="176"/>
        <end position="187"/>
    </location>
</feature>
<proteinExistence type="predicted"/>
<evidence type="ECO:0000256" key="4">
    <source>
        <dbReference type="SAM" id="MobiDB-lite"/>
    </source>
</evidence>
<evidence type="ECO:0000256" key="2">
    <source>
        <dbReference type="ARBA" id="ARBA00023043"/>
    </source>
</evidence>
<comment type="caution">
    <text evidence="5">The sequence shown here is derived from an EMBL/GenBank/DDBJ whole genome shotgun (WGS) entry which is preliminary data.</text>
</comment>
<dbReference type="InterPro" id="IPR050776">
    <property type="entry name" value="Ank_Repeat/CDKN_Inhibitor"/>
</dbReference>
<accession>A0A9P4JFJ5</accession>
<evidence type="ECO:0000313" key="6">
    <source>
        <dbReference type="Proteomes" id="UP000799439"/>
    </source>
</evidence>
<dbReference type="PROSITE" id="PS50297">
    <property type="entry name" value="ANK_REP_REGION"/>
    <property type="match status" value="2"/>
</dbReference>
<feature type="repeat" description="ANK" evidence="3">
    <location>
        <begin position="93"/>
        <end position="125"/>
    </location>
</feature>
<dbReference type="Pfam" id="PF12796">
    <property type="entry name" value="Ank_2"/>
    <property type="match status" value="1"/>
</dbReference>
<dbReference type="EMBL" id="ML996081">
    <property type="protein sequence ID" value="KAF2158073.1"/>
    <property type="molecule type" value="Genomic_DNA"/>
</dbReference>
<evidence type="ECO:0000313" key="5">
    <source>
        <dbReference type="EMBL" id="KAF2158073.1"/>
    </source>
</evidence>
<keyword evidence="1" id="KW-0677">Repeat</keyword>
<dbReference type="Gene3D" id="1.25.40.20">
    <property type="entry name" value="Ankyrin repeat-containing domain"/>
    <property type="match status" value="1"/>
</dbReference>
<feature type="compositionally biased region" description="Acidic residues" evidence="4">
    <location>
        <begin position="162"/>
        <end position="175"/>
    </location>
</feature>
<feature type="repeat" description="ANK" evidence="3">
    <location>
        <begin position="54"/>
        <end position="76"/>
    </location>
</feature>
<feature type="compositionally biased region" description="Basic and acidic residues" evidence="4">
    <location>
        <begin position="152"/>
        <end position="161"/>
    </location>
</feature>
<protein>
    <submittedName>
        <fullName evidence="5">Ankyrin</fullName>
    </submittedName>
</protein>
<dbReference type="PROSITE" id="PS50088">
    <property type="entry name" value="ANK_REPEAT"/>
    <property type="match status" value="2"/>
</dbReference>
<dbReference type="SMART" id="SM00248">
    <property type="entry name" value="ANK"/>
    <property type="match status" value="2"/>
</dbReference>
<organism evidence="5 6">
    <name type="scientific">Myriangium duriaei CBS 260.36</name>
    <dbReference type="NCBI Taxonomy" id="1168546"/>
    <lineage>
        <taxon>Eukaryota</taxon>
        <taxon>Fungi</taxon>
        <taxon>Dikarya</taxon>
        <taxon>Ascomycota</taxon>
        <taxon>Pezizomycotina</taxon>
        <taxon>Dothideomycetes</taxon>
        <taxon>Dothideomycetidae</taxon>
        <taxon>Myriangiales</taxon>
        <taxon>Myriangiaceae</taxon>
        <taxon>Myriangium</taxon>
    </lineage>
</organism>